<evidence type="ECO:0000256" key="1">
    <source>
        <dbReference type="ARBA" id="ARBA00022553"/>
    </source>
</evidence>
<dbReference type="AlphaFoldDB" id="A0A6J8EP56"/>
<dbReference type="Proteomes" id="UP000507470">
    <property type="component" value="Unassembled WGS sequence"/>
</dbReference>
<keyword evidence="1" id="KW-0597">Phosphoprotein</keyword>
<feature type="compositionally biased region" description="Polar residues" evidence="2">
    <location>
        <begin position="130"/>
        <end position="140"/>
    </location>
</feature>
<dbReference type="PANTHER" id="PTHR12356:SF19">
    <property type="entry name" value="NUDC DOMAIN-CONTAINING PROTEIN 3"/>
    <property type="match status" value="1"/>
</dbReference>
<dbReference type="PANTHER" id="PTHR12356">
    <property type="entry name" value="NUCLEAR MOVEMENT PROTEIN NUDC"/>
    <property type="match status" value="1"/>
</dbReference>
<feature type="compositionally biased region" description="Polar residues" evidence="2">
    <location>
        <begin position="94"/>
        <end position="107"/>
    </location>
</feature>
<evidence type="ECO:0000256" key="2">
    <source>
        <dbReference type="SAM" id="MobiDB-lite"/>
    </source>
</evidence>
<protein>
    <recommendedName>
        <fullName evidence="3">CS domain-containing protein</fullName>
    </recommendedName>
</protein>
<dbReference type="Pfam" id="PF04969">
    <property type="entry name" value="CS"/>
    <property type="match status" value="1"/>
</dbReference>
<dbReference type="OrthoDB" id="515366at2759"/>
<accession>A0A6J8EP56</accession>
<gene>
    <name evidence="4" type="ORF">MCOR_53655</name>
</gene>
<evidence type="ECO:0000313" key="4">
    <source>
        <dbReference type="EMBL" id="CAC5421542.1"/>
    </source>
</evidence>
<feature type="region of interest" description="Disordered" evidence="2">
    <location>
        <begin position="74"/>
        <end position="172"/>
    </location>
</feature>
<dbReference type="InterPro" id="IPR008978">
    <property type="entry name" value="HSP20-like_chaperone"/>
</dbReference>
<name>A0A6J8EP56_MYTCO</name>
<feature type="compositionally biased region" description="Polar residues" evidence="2">
    <location>
        <begin position="368"/>
        <end position="378"/>
    </location>
</feature>
<dbReference type="GO" id="GO:0006457">
    <property type="term" value="P:protein folding"/>
    <property type="evidence" value="ECO:0007669"/>
    <property type="project" value="TreeGrafter"/>
</dbReference>
<dbReference type="PROSITE" id="PS51203">
    <property type="entry name" value="CS"/>
    <property type="match status" value="1"/>
</dbReference>
<dbReference type="InterPro" id="IPR037898">
    <property type="entry name" value="NudC_fam"/>
</dbReference>
<dbReference type="GO" id="GO:0051082">
    <property type="term" value="F:unfolded protein binding"/>
    <property type="evidence" value="ECO:0007669"/>
    <property type="project" value="TreeGrafter"/>
</dbReference>
<feature type="compositionally biased region" description="Basic and acidic residues" evidence="2">
    <location>
        <begin position="74"/>
        <end position="92"/>
    </location>
</feature>
<feature type="region of interest" description="Disordered" evidence="2">
    <location>
        <begin position="347"/>
        <end position="378"/>
    </location>
</feature>
<dbReference type="SUPFAM" id="SSF49764">
    <property type="entry name" value="HSP20-like chaperones"/>
    <property type="match status" value="1"/>
</dbReference>
<dbReference type="Gene3D" id="2.60.40.790">
    <property type="match status" value="1"/>
</dbReference>
<keyword evidence="5" id="KW-1185">Reference proteome</keyword>
<feature type="compositionally biased region" description="Basic and acidic residues" evidence="2">
    <location>
        <begin position="108"/>
        <end position="128"/>
    </location>
</feature>
<evidence type="ECO:0000313" key="5">
    <source>
        <dbReference type="Proteomes" id="UP000507470"/>
    </source>
</evidence>
<dbReference type="EMBL" id="CACVKT020009357">
    <property type="protein sequence ID" value="CAC5421542.1"/>
    <property type="molecule type" value="Genomic_DNA"/>
</dbReference>
<proteinExistence type="predicted"/>
<feature type="domain" description="CS" evidence="3">
    <location>
        <begin position="190"/>
        <end position="283"/>
    </location>
</feature>
<evidence type="ECO:0000259" key="3">
    <source>
        <dbReference type="PROSITE" id="PS51203"/>
    </source>
</evidence>
<sequence length="378" mass="42976">MDDKNQQYDNVLIGILQNEGNISGFLDAIFGFLYRRTDYYRIMKSKTDKLGFPPGTALNLMVSAFKKYEKIATGDEQKKNKGPKTERDKEKALTVTQQTKNVSVTSSEHMEVSKADTTSHHPNQEAEKPVNTSTEQSNTEFKVHSKLQQDIKDDSVPQKSKSAKIEQDDNPELARQQAIFQASSESYNGAIRDNYSWSQSITDLDICLKIPSYIRKGKDIKVCIEKKHIKVSHKDEAGQMVELMNGELCWEINKEESIWNLVPAEHILINLDKKQERWWEAILTTEPKINVQKIDASRPMTDLDDEAQTKIEEMMFNERQKKLGLPQSHEKKVHDVLAQAWNAEGSPFKGQPFDPSKLNVGQGGMITINDSEANKNSS</sequence>
<dbReference type="InterPro" id="IPR025934">
    <property type="entry name" value="NudC_N_dom"/>
</dbReference>
<dbReference type="Pfam" id="PF14050">
    <property type="entry name" value="Nudc_N"/>
    <property type="match status" value="1"/>
</dbReference>
<dbReference type="GO" id="GO:0005737">
    <property type="term" value="C:cytoplasm"/>
    <property type="evidence" value="ECO:0007669"/>
    <property type="project" value="TreeGrafter"/>
</dbReference>
<organism evidence="4 5">
    <name type="scientific">Mytilus coruscus</name>
    <name type="common">Sea mussel</name>
    <dbReference type="NCBI Taxonomy" id="42192"/>
    <lineage>
        <taxon>Eukaryota</taxon>
        <taxon>Metazoa</taxon>
        <taxon>Spiralia</taxon>
        <taxon>Lophotrochozoa</taxon>
        <taxon>Mollusca</taxon>
        <taxon>Bivalvia</taxon>
        <taxon>Autobranchia</taxon>
        <taxon>Pteriomorphia</taxon>
        <taxon>Mytilida</taxon>
        <taxon>Mytiloidea</taxon>
        <taxon>Mytilidae</taxon>
        <taxon>Mytilinae</taxon>
        <taxon>Mytilus</taxon>
    </lineage>
</organism>
<dbReference type="InterPro" id="IPR007052">
    <property type="entry name" value="CS_dom"/>
</dbReference>
<reference evidence="4 5" key="1">
    <citation type="submission" date="2020-06" db="EMBL/GenBank/DDBJ databases">
        <authorList>
            <person name="Li R."/>
            <person name="Bekaert M."/>
        </authorList>
    </citation>
    <scope>NUCLEOTIDE SEQUENCE [LARGE SCALE GENOMIC DNA]</scope>
    <source>
        <strain evidence="5">wild</strain>
    </source>
</reference>
<feature type="compositionally biased region" description="Basic and acidic residues" evidence="2">
    <location>
        <begin position="141"/>
        <end position="156"/>
    </location>
</feature>